<organism evidence="1 2">
    <name type="scientific">Dyadobacter helix</name>
    <dbReference type="NCBI Taxonomy" id="2822344"/>
    <lineage>
        <taxon>Bacteria</taxon>
        <taxon>Pseudomonadati</taxon>
        <taxon>Bacteroidota</taxon>
        <taxon>Cytophagia</taxon>
        <taxon>Cytophagales</taxon>
        <taxon>Spirosomataceae</taxon>
        <taxon>Dyadobacter</taxon>
    </lineage>
</organism>
<sequence length="231" mass="25682">MKKSNKLIISLFAFSLLAIIGSGFSLQSQFNKININDPYHGYTRQALKPFKYVKLSGDPFGLVQINPGKTYELRTIHTRNYTDNPQVTQEIKGDTLMVNFTKDSNKMAFRKETGFRNIPYIYITAPALSGVQADKVTSVLKGWKNAVFRIKQTGDGMLLKDNHFEKLTVDIEAGGYVQITDDNHIGVTAISARDSSSLVAEKNIFKSFSLKIDSTAHADLPGNLLLRTSGL</sequence>
<comment type="caution">
    <text evidence="1">The sequence shown here is derived from an EMBL/GenBank/DDBJ whole genome shotgun (WGS) entry which is preliminary data.</text>
</comment>
<dbReference type="Gene3D" id="2.160.20.120">
    <property type="match status" value="1"/>
</dbReference>
<dbReference type="AlphaFoldDB" id="A0A916NCU2"/>
<evidence type="ECO:0000313" key="2">
    <source>
        <dbReference type="Proteomes" id="UP000680038"/>
    </source>
</evidence>
<dbReference type="EMBL" id="CAJRAF010000002">
    <property type="protein sequence ID" value="CAG5004083.1"/>
    <property type="molecule type" value="Genomic_DNA"/>
</dbReference>
<evidence type="ECO:0000313" key="1">
    <source>
        <dbReference type="EMBL" id="CAG5004083.1"/>
    </source>
</evidence>
<reference evidence="1" key="1">
    <citation type="submission" date="2021-04" db="EMBL/GenBank/DDBJ databases">
        <authorList>
            <person name="Rodrigo-Torres L."/>
            <person name="Arahal R. D."/>
            <person name="Lucena T."/>
        </authorList>
    </citation>
    <scope>NUCLEOTIDE SEQUENCE</scope>
    <source>
        <strain evidence="1">CECT 9275</strain>
    </source>
</reference>
<gene>
    <name evidence="1" type="ORF">DYBT9275_03295</name>
</gene>
<dbReference type="Proteomes" id="UP000680038">
    <property type="component" value="Unassembled WGS sequence"/>
</dbReference>
<name>A0A916NCU2_9BACT</name>
<accession>A0A916NCU2</accession>
<protein>
    <submittedName>
        <fullName evidence="1">Uncharacterized protein</fullName>
    </submittedName>
</protein>
<keyword evidence="2" id="KW-1185">Reference proteome</keyword>
<dbReference type="RefSeq" id="WP_215239811.1">
    <property type="nucleotide sequence ID" value="NZ_CAJRAF010000002.1"/>
</dbReference>
<proteinExistence type="predicted"/>